<evidence type="ECO:0000256" key="5">
    <source>
        <dbReference type="ARBA" id="ARBA00037383"/>
    </source>
</evidence>
<evidence type="ECO:0000256" key="2">
    <source>
        <dbReference type="ARBA" id="ARBA00022884"/>
    </source>
</evidence>
<keyword evidence="11" id="KW-1185">Reference proteome</keyword>
<dbReference type="PROSITE" id="PS50889">
    <property type="entry name" value="S4"/>
    <property type="match status" value="1"/>
</dbReference>
<dbReference type="InterPro" id="IPR020103">
    <property type="entry name" value="PsdUridine_synth_cat_dom_sf"/>
</dbReference>
<dbReference type="SMART" id="SM00363">
    <property type="entry name" value="S4"/>
    <property type="match status" value="1"/>
</dbReference>
<comment type="caution">
    <text evidence="10">The sequence shown here is derived from an EMBL/GenBank/DDBJ whole genome shotgun (WGS) entry which is preliminary data.</text>
</comment>
<feature type="domain" description="RNA-binding S4" evidence="9">
    <location>
        <begin position="3"/>
        <end position="60"/>
    </location>
</feature>
<accession>A0A969WAP9</accession>
<dbReference type="RefSeq" id="WP_168147908.1">
    <property type="nucleotide sequence ID" value="NZ_JAAVXB010000004.1"/>
</dbReference>
<keyword evidence="2 6" id="KW-0694">RNA-binding</keyword>
<feature type="compositionally biased region" description="Basic and acidic residues" evidence="8">
    <location>
        <begin position="295"/>
        <end position="311"/>
    </location>
</feature>
<feature type="compositionally biased region" description="Low complexity" evidence="8">
    <location>
        <begin position="312"/>
        <end position="345"/>
    </location>
</feature>
<comment type="catalytic activity">
    <reaction evidence="4">
        <text>uridine(2605) in 23S rRNA = pseudouridine(2605) in 23S rRNA</text>
        <dbReference type="Rhea" id="RHEA:42520"/>
        <dbReference type="Rhea" id="RHEA-COMP:10095"/>
        <dbReference type="Rhea" id="RHEA-COMP:10096"/>
        <dbReference type="ChEBI" id="CHEBI:65314"/>
        <dbReference type="ChEBI" id="CHEBI:65315"/>
        <dbReference type="EC" id="5.4.99.22"/>
    </reaction>
</comment>
<dbReference type="InterPro" id="IPR036986">
    <property type="entry name" value="S4_RNA-bd_sf"/>
</dbReference>
<dbReference type="EMBL" id="JAAVXB010000004">
    <property type="protein sequence ID" value="NKF22669.1"/>
    <property type="molecule type" value="Genomic_DNA"/>
</dbReference>
<name>A0A969WAP9_9GAMM</name>
<dbReference type="PROSITE" id="PS01149">
    <property type="entry name" value="PSI_RSU"/>
    <property type="match status" value="1"/>
</dbReference>
<gene>
    <name evidence="10" type="ORF">G7Y82_10095</name>
</gene>
<dbReference type="FunFam" id="3.10.290.10:FF:000003">
    <property type="entry name" value="Pseudouridine synthase"/>
    <property type="match status" value="1"/>
</dbReference>
<dbReference type="InterPro" id="IPR050343">
    <property type="entry name" value="RsuA_PseudoU_synthase"/>
</dbReference>
<dbReference type="AlphaFoldDB" id="A0A969WAP9"/>
<dbReference type="Gene3D" id="3.10.290.10">
    <property type="entry name" value="RNA-binding S4 domain"/>
    <property type="match status" value="1"/>
</dbReference>
<evidence type="ECO:0000256" key="4">
    <source>
        <dbReference type="ARBA" id="ARBA00036944"/>
    </source>
</evidence>
<sequence length="358" mass="39496">MSERIQKYLATLGVASRREIERMIDEGRIIVNGKSATPGQQVDARDTVKIDGKPIAMQRKAEPPRVLVYKKRVGEIVTRDDPEGRRTVFRKLPKLASGRWIAVGRLDINTSGLLLFTNHGELARRLTHPSFEIPRTYAARVLGTVDDAVLARWKSGVELDDGVARFERVEQGGESGLAGEELEGANQWYTVTVREGRNRLVRRLIESQKLQVSRLIRVRYGPIDLGRGIKSGSAREATPAELLALFDATGLDSGELETAAGRRKPVRQAADVAGKREVKPTFERSSRRTARPATAKRDERQDDAPRRDKPSAPRNAGPARSAAPSARPSARPAARPAARPSTRAAAPRKPRPKPTRRG</sequence>
<dbReference type="NCBIfam" id="TIGR00093">
    <property type="entry name" value="pseudouridine synthase"/>
    <property type="match status" value="1"/>
</dbReference>
<dbReference type="Gene3D" id="3.30.70.1560">
    <property type="entry name" value="Alpha-L RNA-binding motif"/>
    <property type="match status" value="1"/>
</dbReference>
<evidence type="ECO:0000259" key="9">
    <source>
        <dbReference type="SMART" id="SM00363"/>
    </source>
</evidence>
<dbReference type="GO" id="GO:0000455">
    <property type="term" value="P:enzyme-directed rRNA pseudouridine synthesis"/>
    <property type="evidence" value="ECO:0007669"/>
    <property type="project" value="UniProtKB-ARBA"/>
</dbReference>
<feature type="compositionally biased region" description="Basic and acidic residues" evidence="8">
    <location>
        <begin position="273"/>
        <end position="286"/>
    </location>
</feature>
<dbReference type="EC" id="5.4.99.-" evidence="7"/>
<dbReference type="InterPro" id="IPR000748">
    <property type="entry name" value="PsdUridine_synth_RsuA/RluB/E/F"/>
</dbReference>
<evidence type="ECO:0000313" key="10">
    <source>
        <dbReference type="EMBL" id="NKF22669.1"/>
    </source>
</evidence>
<dbReference type="InterPro" id="IPR020094">
    <property type="entry name" value="TruA/RsuA/RluB/E/F_N"/>
</dbReference>
<dbReference type="Proteomes" id="UP000653472">
    <property type="component" value="Unassembled WGS sequence"/>
</dbReference>
<evidence type="ECO:0000256" key="3">
    <source>
        <dbReference type="ARBA" id="ARBA00023235"/>
    </source>
</evidence>
<protein>
    <recommendedName>
        <fullName evidence="7">Pseudouridine synthase</fullName>
        <ecNumber evidence="7">5.4.99.-</ecNumber>
    </recommendedName>
</protein>
<feature type="compositionally biased region" description="Basic residues" evidence="8">
    <location>
        <begin position="346"/>
        <end position="358"/>
    </location>
</feature>
<dbReference type="GO" id="GO:0003723">
    <property type="term" value="F:RNA binding"/>
    <property type="evidence" value="ECO:0007669"/>
    <property type="project" value="UniProtKB-KW"/>
</dbReference>
<evidence type="ECO:0000256" key="6">
    <source>
        <dbReference type="PROSITE-ProRule" id="PRU00182"/>
    </source>
</evidence>
<evidence type="ECO:0000256" key="1">
    <source>
        <dbReference type="ARBA" id="ARBA00008348"/>
    </source>
</evidence>
<dbReference type="Pfam" id="PF01479">
    <property type="entry name" value="S4"/>
    <property type="match status" value="1"/>
</dbReference>
<comment type="function">
    <text evidence="5">Responsible for synthesis of pseudouridine from uracil-2605 in 23S ribosomal RNA.</text>
</comment>
<organism evidence="10 11">
    <name type="scientific">Solimonas marina</name>
    <dbReference type="NCBI Taxonomy" id="2714601"/>
    <lineage>
        <taxon>Bacteria</taxon>
        <taxon>Pseudomonadati</taxon>
        <taxon>Pseudomonadota</taxon>
        <taxon>Gammaproteobacteria</taxon>
        <taxon>Nevskiales</taxon>
        <taxon>Nevskiaceae</taxon>
        <taxon>Solimonas</taxon>
    </lineage>
</organism>
<dbReference type="InterPro" id="IPR006145">
    <property type="entry name" value="PsdUridine_synth_RsuA/RluA"/>
</dbReference>
<evidence type="ECO:0000256" key="8">
    <source>
        <dbReference type="SAM" id="MobiDB-lite"/>
    </source>
</evidence>
<dbReference type="Pfam" id="PF00849">
    <property type="entry name" value="PseudoU_synth_2"/>
    <property type="match status" value="1"/>
</dbReference>
<dbReference type="InterPro" id="IPR042092">
    <property type="entry name" value="PsdUridine_s_RsuA/RluB/E/F_cat"/>
</dbReference>
<dbReference type="InterPro" id="IPR018496">
    <property type="entry name" value="PsdUridine_synth_RsuA/RluB_CS"/>
</dbReference>
<evidence type="ECO:0000313" key="11">
    <source>
        <dbReference type="Proteomes" id="UP000653472"/>
    </source>
</evidence>
<dbReference type="PANTHER" id="PTHR47683">
    <property type="entry name" value="PSEUDOURIDINE SYNTHASE FAMILY PROTEIN-RELATED"/>
    <property type="match status" value="1"/>
</dbReference>
<dbReference type="InterPro" id="IPR002942">
    <property type="entry name" value="S4_RNA-bd"/>
</dbReference>
<feature type="region of interest" description="Disordered" evidence="8">
    <location>
        <begin position="256"/>
        <end position="358"/>
    </location>
</feature>
<dbReference type="SUPFAM" id="SSF55174">
    <property type="entry name" value="Alpha-L RNA-binding motif"/>
    <property type="match status" value="1"/>
</dbReference>
<keyword evidence="3 7" id="KW-0413">Isomerase</keyword>
<proteinExistence type="inferred from homology"/>
<dbReference type="Gene3D" id="3.30.70.580">
    <property type="entry name" value="Pseudouridine synthase I, catalytic domain, N-terminal subdomain"/>
    <property type="match status" value="1"/>
</dbReference>
<evidence type="ECO:0000256" key="7">
    <source>
        <dbReference type="RuleBase" id="RU003887"/>
    </source>
</evidence>
<dbReference type="PANTHER" id="PTHR47683:SF3">
    <property type="entry name" value="RIBOSOMAL LARGE SUBUNIT PSEUDOURIDINE SYNTHASE B"/>
    <property type="match status" value="1"/>
</dbReference>
<reference evidence="10" key="1">
    <citation type="submission" date="2020-03" db="EMBL/GenBank/DDBJ databases">
        <title>Solimonas marina sp. nov., isolated from deep seawater of the Pacific Ocean.</title>
        <authorList>
            <person name="Liu X."/>
            <person name="Lai Q."/>
            <person name="Sun F."/>
            <person name="Gai Y."/>
            <person name="Li G."/>
            <person name="Shao Z."/>
        </authorList>
    </citation>
    <scope>NUCLEOTIDE SEQUENCE</scope>
    <source>
        <strain evidence="10">C16B3</strain>
    </source>
</reference>
<dbReference type="GO" id="GO:0160139">
    <property type="term" value="F:23S rRNA pseudouridine(2605) synthase activity"/>
    <property type="evidence" value="ECO:0007669"/>
    <property type="project" value="UniProtKB-EC"/>
</dbReference>
<dbReference type="CDD" id="cd00165">
    <property type="entry name" value="S4"/>
    <property type="match status" value="1"/>
</dbReference>
<dbReference type="SUPFAM" id="SSF55120">
    <property type="entry name" value="Pseudouridine synthase"/>
    <property type="match status" value="1"/>
</dbReference>
<comment type="similarity">
    <text evidence="1 7">Belongs to the pseudouridine synthase RsuA family.</text>
</comment>